<gene>
    <name evidence="2" type="ORF">GJU40_08475</name>
</gene>
<name>A0A7X2LX50_9BACI</name>
<evidence type="ECO:0000256" key="1">
    <source>
        <dbReference type="ARBA" id="ARBA00022795"/>
    </source>
</evidence>
<accession>A0A7X2LX50</accession>
<dbReference type="SUPFAM" id="SSF140566">
    <property type="entry name" value="FlgN-like"/>
    <property type="match status" value="1"/>
</dbReference>
<dbReference type="Pfam" id="PF05130">
    <property type="entry name" value="FlgN"/>
    <property type="match status" value="1"/>
</dbReference>
<keyword evidence="3" id="KW-1185">Reference proteome</keyword>
<dbReference type="Proteomes" id="UP000448867">
    <property type="component" value="Unassembled WGS sequence"/>
</dbReference>
<dbReference type="GO" id="GO:0044780">
    <property type="term" value="P:bacterial-type flagellum assembly"/>
    <property type="evidence" value="ECO:0007669"/>
    <property type="project" value="InterPro"/>
</dbReference>
<evidence type="ECO:0000313" key="3">
    <source>
        <dbReference type="Proteomes" id="UP000448867"/>
    </source>
</evidence>
<keyword evidence="2" id="KW-0966">Cell projection</keyword>
<dbReference type="InterPro" id="IPR007809">
    <property type="entry name" value="FlgN-like"/>
</dbReference>
<dbReference type="Gene3D" id="1.20.58.300">
    <property type="entry name" value="FlgN-like"/>
    <property type="match status" value="1"/>
</dbReference>
<dbReference type="InterPro" id="IPR036679">
    <property type="entry name" value="FlgN-like_sf"/>
</dbReference>
<keyword evidence="1" id="KW-1005">Bacterial flagellum biogenesis</keyword>
<dbReference type="AlphaFoldDB" id="A0A7X2LX50"/>
<protein>
    <submittedName>
        <fullName evidence="2">Flagellar protein FlgN</fullName>
    </submittedName>
</protein>
<sequence length="165" mass="18913">MNRECEKVSAKSLILSLESLLEKHHELYSIGLEKTELLKSNRVKELQQLIQKEQAALSSLQKLEEKRMQETASFLGVSENTTLSACAERAQPSERKTLEKLMESFYDIHEKLRAVNTLNQQLTHQAMQFVTLTMDMLMPQETAAVYTKPAAKTENKRRPLFDSKA</sequence>
<reference evidence="2 3" key="1">
    <citation type="submission" date="2019-11" db="EMBL/GenBank/DDBJ databases">
        <title>Bacillus lacus genome.</title>
        <authorList>
            <person name="Allen C.J."/>
            <person name="Newman J.D."/>
        </authorList>
    </citation>
    <scope>NUCLEOTIDE SEQUENCE [LARGE SCALE GENOMIC DNA]</scope>
    <source>
        <strain evidence="2 3">KCTC 33946</strain>
    </source>
</reference>
<dbReference type="EMBL" id="WKKI01000012">
    <property type="protein sequence ID" value="MRX72185.1"/>
    <property type="molecule type" value="Genomic_DNA"/>
</dbReference>
<proteinExistence type="predicted"/>
<keyword evidence="2" id="KW-0282">Flagellum</keyword>
<organism evidence="2 3">
    <name type="scientific">Metabacillus lacus</name>
    <dbReference type="NCBI Taxonomy" id="1983721"/>
    <lineage>
        <taxon>Bacteria</taxon>
        <taxon>Bacillati</taxon>
        <taxon>Bacillota</taxon>
        <taxon>Bacilli</taxon>
        <taxon>Bacillales</taxon>
        <taxon>Bacillaceae</taxon>
        <taxon>Metabacillus</taxon>
    </lineage>
</organism>
<keyword evidence="2" id="KW-0969">Cilium</keyword>
<comment type="caution">
    <text evidence="2">The sequence shown here is derived from an EMBL/GenBank/DDBJ whole genome shotgun (WGS) entry which is preliminary data.</text>
</comment>
<evidence type="ECO:0000313" key="2">
    <source>
        <dbReference type="EMBL" id="MRX72185.1"/>
    </source>
</evidence>